<dbReference type="InterPro" id="IPR012349">
    <property type="entry name" value="Split_barrel_FMN-bd"/>
</dbReference>
<accession>A0A0F5J8A1</accession>
<dbReference type="PANTHER" id="PTHR34818">
    <property type="entry name" value="PROTEIN BLI-3"/>
    <property type="match status" value="1"/>
</dbReference>
<reference evidence="2 3" key="1">
    <citation type="submission" date="2013-04" db="EMBL/GenBank/DDBJ databases">
        <title>The Genome Sequence of Parabacteroides goldsteinii DSM 19448.</title>
        <authorList>
            <consortium name="The Broad Institute Genomics Platform"/>
            <person name="Earl A."/>
            <person name="Ward D."/>
            <person name="Feldgarden M."/>
            <person name="Gevers D."/>
            <person name="Martens E."/>
            <person name="Sakamoto M."/>
            <person name="Benno Y."/>
            <person name="Song Y."/>
            <person name="Liu C."/>
            <person name="Lee J."/>
            <person name="Bolanos M."/>
            <person name="Vaisanen M.L."/>
            <person name="Finegold S.M."/>
            <person name="Walker B."/>
            <person name="Young S."/>
            <person name="Zeng Q."/>
            <person name="Gargeya S."/>
            <person name="Fitzgerald M."/>
            <person name="Haas B."/>
            <person name="Abouelleil A."/>
            <person name="Allen A.W."/>
            <person name="Alvarado L."/>
            <person name="Arachchi H.M."/>
            <person name="Berlin A.M."/>
            <person name="Chapman S.B."/>
            <person name="Gainer-Dewar J."/>
            <person name="Goldberg J."/>
            <person name="Griggs A."/>
            <person name="Gujja S."/>
            <person name="Hansen M."/>
            <person name="Howarth C."/>
            <person name="Imamovic A."/>
            <person name="Ireland A."/>
            <person name="Larimer J."/>
            <person name="McCowan C."/>
            <person name="Murphy C."/>
            <person name="Pearson M."/>
            <person name="Poon T.W."/>
            <person name="Priest M."/>
            <person name="Roberts A."/>
            <person name="Saif S."/>
            <person name="Shea T."/>
            <person name="Sisk P."/>
            <person name="Sykes S."/>
            <person name="Wortman J."/>
            <person name="Nusbaum C."/>
            <person name="Birren B."/>
        </authorList>
    </citation>
    <scope>NUCLEOTIDE SEQUENCE [LARGE SCALE GENOMIC DNA]</scope>
    <source>
        <strain evidence="2 3">DSM 19448</strain>
    </source>
</reference>
<organism evidence="2 3">
    <name type="scientific">Parabacteroides goldsteinii DSM 19448 = WAL 12034</name>
    <dbReference type="NCBI Taxonomy" id="927665"/>
    <lineage>
        <taxon>Bacteria</taxon>
        <taxon>Pseudomonadati</taxon>
        <taxon>Bacteroidota</taxon>
        <taxon>Bacteroidia</taxon>
        <taxon>Bacteroidales</taxon>
        <taxon>Tannerellaceae</taxon>
        <taxon>Parabacteroides</taxon>
    </lineage>
</organism>
<dbReference type="InterPro" id="IPR038725">
    <property type="entry name" value="YdaG_split_barrel_FMN-bd"/>
</dbReference>
<sequence length="135" mass="15336">MEKIKQQAIDLLNKCEVLTLASIDERGCPRPVVLSKIKTEGIDTIWFSTGTSSEKTKDFIKNPKAGVAFYEGHDSVTLTGTIEVVNDVEEKKALWVDWFYEHFPKGVDDPEYCILKFTAEQATYWIGNQFIKGKI</sequence>
<evidence type="ECO:0000313" key="2">
    <source>
        <dbReference type="EMBL" id="KKB53632.1"/>
    </source>
</evidence>
<dbReference type="HOGENOM" id="CLU_133130_1_0_10"/>
<feature type="domain" description="General stress protein FMN-binding split barrel" evidence="1">
    <location>
        <begin position="16"/>
        <end position="126"/>
    </location>
</feature>
<dbReference type="AlphaFoldDB" id="A0A0F5J8A1"/>
<gene>
    <name evidence="2" type="ORF">HMPREF1535_03177</name>
</gene>
<dbReference type="RefSeq" id="WP_007653123.1">
    <property type="nucleotide sequence ID" value="NZ_KQ033913.1"/>
</dbReference>
<dbReference type="SUPFAM" id="SSF50475">
    <property type="entry name" value="FMN-binding split barrel"/>
    <property type="match status" value="1"/>
</dbReference>
<dbReference type="STRING" id="927665.HMPREF1535_03177"/>
<dbReference type="InterPro" id="IPR052917">
    <property type="entry name" value="Stress-Dev_Protein"/>
</dbReference>
<dbReference type="PATRIC" id="fig|927665.4.peg.3263"/>
<comment type="caution">
    <text evidence="2">The sequence shown here is derived from an EMBL/GenBank/DDBJ whole genome shotgun (WGS) entry which is preliminary data.</text>
</comment>
<dbReference type="Gene3D" id="2.30.110.10">
    <property type="entry name" value="Electron Transport, Fmn-binding Protein, Chain A"/>
    <property type="match status" value="1"/>
</dbReference>
<evidence type="ECO:0000259" key="1">
    <source>
        <dbReference type="Pfam" id="PF16242"/>
    </source>
</evidence>
<evidence type="ECO:0000313" key="3">
    <source>
        <dbReference type="Proteomes" id="UP000033047"/>
    </source>
</evidence>
<dbReference type="EMBL" id="AQHV01000014">
    <property type="protein sequence ID" value="KKB53632.1"/>
    <property type="molecule type" value="Genomic_DNA"/>
</dbReference>
<dbReference type="PANTHER" id="PTHR34818:SF1">
    <property type="entry name" value="PROTEIN BLI-3"/>
    <property type="match status" value="1"/>
</dbReference>
<dbReference type="Pfam" id="PF16242">
    <property type="entry name" value="Pyrid_ox_like"/>
    <property type="match status" value="1"/>
</dbReference>
<name>A0A0F5J8A1_9BACT</name>
<proteinExistence type="predicted"/>
<dbReference type="Proteomes" id="UP000033047">
    <property type="component" value="Unassembled WGS sequence"/>
</dbReference>
<protein>
    <recommendedName>
        <fullName evidence="1">General stress protein FMN-binding split barrel domain-containing protein</fullName>
    </recommendedName>
</protein>